<keyword evidence="1" id="KW-0378">Hydrolase</keyword>
<dbReference type="GO" id="GO:0000723">
    <property type="term" value="P:telomere maintenance"/>
    <property type="evidence" value="ECO:0007669"/>
    <property type="project" value="InterPro"/>
</dbReference>
<protein>
    <recommendedName>
        <fullName evidence="1">ATP-dependent DNA helicase</fullName>
        <ecNumber evidence="1">5.6.2.3</ecNumber>
    </recommendedName>
</protein>
<evidence type="ECO:0000313" key="4">
    <source>
        <dbReference type="Proteomes" id="UP000886998"/>
    </source>
</evidence>
<evidence type="ECO:0000259" key="2">
    <source>
        <dbReference type="Pfam" id="PF05970"/>
    </source>
</evidence>
<dbReference type="AlphaFoldDB" id="A0A8X7BP88"/>
<keyword evidence="1" id="KW-0234">DNA repair</keyword>
<keyword evidence="4" id="KW-1185">Reference proteome</keyword>
<evidence type="ECO:0000313" key="3">
    <source>
        <dbReference type="EMBL" id="GFY38358.1"/>
    </source>
</evidence>
<gene>
    <name evidence="3" type="ORF">TNIN_105041</name>
</gene>
<dbReference type="EMBL" id="BMAV01000806">
    <property type="protein sequence ID" value="GFY38358.1"/>
    <property type="molecule type" value="Genomic_DNA"/>
</dbReference>
<comment type="similarity">
    <text evidence="1">Belongs to the helicase family.</text>
</comment>
<keyword evidence="1" id="KW-0547">Nucleotide-binding</keyword>
<dbReference type="GO" id="GO:0043139">
    <property type="term" value="F:5'-3' DNA helicase activity"/>
    <property type="evidence" value="ECO:0007669"/>
    <property type="project" value="UniProtKB-EC"/>
</dbReference>
<dbReference type="GO" id="GO:0005524">
    <property type="term" value="F:ATP binding"/>
    <property type="evidence" value="ECO:0007669"/>
    <property type="project" value="UniProtKB-KW"/>
</dbReference>
<dbReference type="GO" id="GO:0006310">
    <property type="term" value="P:DNA recombination"/>
    <property type="evidence" value="ECO:0007669"/>
    <property type="project" value="UniProtKB-KW"/>
</dbReference>
<comment type="catalytic activity">
    <reaction evidence="1">
        <text>ATP + H2O = ADP + phosphate + H(+)</text>
        <dbReference type="Rhea" id="RHEA:13065"/>
        <dbReference type="ChEBI" id="CHEBI:15377"/>
        <dbReference type="ChEBI" id="CHEBI:15378"/>
        <dbReference type="ChEBI" id="CHEBI:30616"/>
        <dbReference type="ChEBI" id="CHEBI:43474"/>
        <dbReference type="ChEBI" id="CHEBI:456216"/>
        <dbReference type="EC" id="5.6.2.3"/>
    </reaction>
</comment>
<dbReference type="Pfam" id="PF05970">
    <property type="entry name" value="PIF1"/>
    <property type="match status" value="1"/>
</dbReference>
<keyword evidence="1" id="KW-0227">DNA damage</keyword>
<dbReference type="OrthoDB" id="272985at2759"/>
<accession>A0A8X7BP88</accession>
<proteinExistence type="inferred from homology"/>
<dbReference type="Proteomes" id="UP000886998">
    <property type="component" value="Unassembled WGS sequence"/>
</dbReference>
<dbReference type="GO" id="GO:0006281">
    <property type="term" value="P:DNA repair"/>
    <property type="evidence" value="ECO:0007669"/>
    <property type="project" value="UniProtKB-KW"/>
</dbReference>
<dbReference type="InterPro" id="IPR010285">
    <property type="entry name" value="DNA_helicase_pif1-like_DEAD"/>
</dbReference>
<organism evidence="3 4">
    <name type="scientific">Trichonephila inaurata madagascariensis</name>
    <dbReference type="NCBI Taxonomy" id="2747483"/>
    <lineage>
        <taxon>Eukaryota</taxon>
        <taxon>Metazoa</taxon>
        <taxon>Ecdysozoa</taxon>
        <taxon>Arthropoda</taxon>
        <taxon>Chelicerata</taxon>
        <taxon>Arachnida</taxon>
        <taxon>Araneae</taxon>
        <taxon>Araneomorphae</taxon>
        <taxon>Entelegynae</taxon>
        <taxon>Araneoidea</taxon>
        <taxon>Nephilidae</taxon>
        <taxon>Trichonephila</taxon>
        <taxon>Trichonephila inaurata</taxon>
    </lineage>
</organism>
<evidence type="ECO:0000256" key="1">
    <source>
        <dbReference type="RuleBase" id="RU363044"/>
    </source>
</evidence>
<keyword evidence="1" id="KW-0347">Helicase</keyword>
<keyword evidence="1" id="KW-0067">ATP-binding</keyword>
<name>A0A8X7BP88_9ARAC</name>
<dbReference type="GO" id="GO:0016787">
    <property type="term" value="F:hydrolase activity"/>
    <property type="evidence" value="ECO:0007669"/>
    <property type="project" value="UniProtKB-KW"/>
</dbReference>
<feature type="domain" description="DNA helicase Pif1-like DEAD-box helicase" evidence="2">
    <location>
        <begin position="5"/>
        <end position="65"/>
    </location>
</feature>
<comment type="cofactor">
    <cofactor evidence="1">
        <name>Mg(2+)</name>
        <dbReference type="ChEBI" id="CHEBI:18420"/>
    </cofactor>
</comment>
<reference evidence="3" key="1">
    <citation type="submission" date="2020-08" db="EMBL/GenBank/DDBJ databases">
        <title>Multicomponent nature underlies the extraordinary mechanical properties of spider dragline silk.</title>
        <authorList>
            <person name="Kono N."/>
            <person name="Nakamura H."/>
            <person name="Mori M."/>
            <person name="Yoshida Y."/>
            <person name="Ohtoshi R."/>
            <person name="Malay A.D."/>
            <person name="Moran D.A.P."/>
            <person name="Tomita M."/>
            <person name="Numata K."/>
            <person name="Arakawa K."/>
        </authorList>
    </citation>
    <scope>NUCLEOTIDE SEQUENCE</scope>
</reference>
<comment type="caution">
    <text evidence="3">The sequence shown here is derived from an EMBL/GenBank/DDBJ whole genome shotgun (WGS) entry which is preliminary data.</text>
</comment>
<dbReference type="EC" id="5.6.2.3" evidence="1"/>
<sequence>MPIGKNQKIAIAVASSGISVTLLTDGYIAHSISKLSLNLAFVDSSICKFSKNSSRGRMLRKEKLLKIGDGCLDADSEGDILHSREFCNLAENDVDLNAQVYPSLQ</sequence>
<keyword evidence="1" id="KW-0233">DNA recombination</keyword>